<evidence type="ECO:0000313" key="2">
    <source>
        <dbReference type="EMBL" id="GIK03377.1"/>
    </source>
</evidence>
<reference evidence="2 3" key="1">
    <citation type="submission" date="2021-02" db="EMBL/GenBank/DDBJ databases">
        <title>Pan-genome distribution and transcriptional activeness of fungal secondary metabolism genes in Aspergillus section Fumigati.</title>
        <authorList>
            <person name="Takahashi H."/>
            <person name="Umemura M."/>
            <person name="Ninomiya A."/>
            <person name="Kusuya Y."/>
            <person name="Urayama S."/>
            <person name="Shimizu M."/>
            <person name="Watanabe A."/>
            <person name="Kamei K."/>
            <person name="Yaguchi T."/>
            <person name="Hagiwara D."/>
        </authorList>
    </citation>
    <scope>NUCLEOTIDE SEQUENCE [LARGE SCALE GENOMIC DNA]</scope>
    <source>
        <strain evidence="2 3">IFM 47045</strain>
    </source>
</reference>
<feature type="region of interest" description="Disordered" evidence="1">
    <location>
        <begin position="32"/>
        <end position="99"/>
    </location>
</feature>
<proteinExistence type="predicted"/>
<keyword evidence="3" id="KW-1185">Reference proteome</keyword>
<comment type="caution">
    <text evidence="2">The sequence shown here is derived from an EMBL/GenBank/DDBJ whole genome shotgun (WGS) entry which is preliminary data.</text>
</comment>
<accession>A0A9P3C0P9</accession>
<dbReference type="RefSeq" id="XP_043126563.1">
    <property type="nucleotide sequence ID" value="XM_043270628.1"/>
</dbReference>
<dbReference type="Proteomes" id="UP000710440">
    <property type="component" value="Unassembled WGS sequence"/>
</dbReference>
<dbReference type="OrthoDB" id="4510937at2759"/>
<organism evidence="2 3">
    <name type="scientific">Aspergillus viridinutans</name>
    <dbReference type="NCBI Taxonomy" id="75553"/>
    <lineage>
        <taxon>Eukaryota</taxon>
        <taxon>Fungi</taxon>
        <taxon>Dikarya</taxon>
        <taxon>Ascomycota</taxon>
        <taxon>Pezizomycotina</taxon>
        <taxon>Eurotiomycetes</taxon>
        <taxon>Eurotiomycetidae</taxon>
        <taxon>Eurotiales</taxon>
        <taxon>Aspergillaceae</taxon>
        <taxon>Aspergillus</taxon>
        <taxon>Aspergillus subgen. Fumigati</taxon>
    </lineage>
</organism>
<dbReference type="EMBL" id="BOPL01000005">
    <property type="protein sequence ID" value="GIK03377.1"/>
    <property type="molecule type" value="Genomic_DNA"/>
</dbReference>
<dbReference type="GeneID" id="66935428"/>
<name>A0A9P3C0P9_ASPVI</name>
<evidence type="ECO:0000313" key="3">
    <source>
        <dbReference type="Proteomes" id="UP000710440"/>
    </source>
</evidence>
<gene>
    <name evidence="2" type="ORF">Aspvir_007446</name>
</gene>
<sequence length="171" mass="17662">MLVVCEFILVSLFPPEQVLVTSTAQKCELDAGVGPPVEAPVLPSSCPPAPDPPTPDPPAPASPDPPAPASPDPPAPDPPDPDPDPPAPAPCPASTSLTPSRAASRLATVWMNDQAALLSRGSIVLFPSRFQASLAALPPLTPKCRATNPPPTNPRTSTPFWAHSQGIVWLS</sequence>
<protein>
    <submittedName>
        <fullName evidence="2">Uncharacterized protein</fullName>
    </submittedName>
</protein>
<dbReference type="AlphaFoldDB" id="A0A9P3C0P9"/>
<evidence type="ECO:0000256" key="1">
    <source>
        <dbReference type="SAM" id="MobiDB-lite"/>
    </source>
</evidence>
<feature type="compositionally biased region" description="Pro residues" evidence="1">
    <location>
        <begin position="45"/>
        <end position="91"/>
    </location>
</feature>